<dbReference type="InterPro" id="IPR019629">
    <property type="entry name" value="Uncharacterised_HI1736/YgjV"/>
</dbReference>
<name>A0ABT5WGS4_9GAMM</name>
<reference evidence="2" key="1">
    <citation type="submission" date="2023-01" db="EMBL/GenBank/DDBJ databases">
        <title>Psychroserpens sp. MSW6 and Marinomonas sp. RSW2, isolated from seawater.</title>
        <authorList>
            <person name="Kristyanto S."/>
            <person name="Jung J."/>
            <person name="Kim J.M."/>
            <person name="Jeon C.O."/>
        </authorList>
    </citation>
    <scope>NUCLEOTIDE SEQUENCE</scope>
    <source>
        <strain evidence="2">RSW2</strain>
    </source>
</reference>
<dbReference type="Proteomes" id="UP001139522">
    <property type="component" value="Unassembled WGS sequence"/>
</dbReference>
<accession>A0ABT5WGS4</accession>
<keyword evidence="3" id="KW-1185">Reference proteome</keyword>
<feature type="transmembrane region" description="Helical" evidence="1">
    <location>
        <begin position="78"/>
        <end position="111"/>
    </location>
</feature>
<protein>
    <submittedName>
        <fullName evidence="2">YgjV family protein</fullName>
    </submittedName>
</protein>
<keyword evidence="1" id="KW-1133">Transmembrane helix</keyword>
<dbReference type="PIRSF" id="PIRSF011443">
    <property type="entry name" value="YgjV"/>
    <property type="match status" value="1"/>
</dbReference>
<dbReference type="RefSeq" id="WP_255896086.1">
    <property type="nucleotide sequence ID" value="NZ_JAMZEG020000002.1"/>
</dbReference>
<dbReference type="EMBL" id="JAMZEG020000002">
    <property type="protein sequence ID" value="MDE8603614.1"/>
    <property type="molecule type" value="Genomic_DNA"/>
</dbReference>
<keyword evidence="1" id="KW-0812">Transmembrane</keyword>
<sequence>MSAFLISQILIAIAILFDLISFQFKERKKIVGCLCIAGTLISVHFILLQQYTSSGLMALAVIRYFLSMFTTSKSVMSIFIIFSLFFTAFTYTGLASLISCIGAVMQTIAAFCQHDKKLRKLMIIGTSFWLLNNYLVGSPAAVAMEILFIASNLIGYYRFHIKPDLKSH</sequence>
<feature type="transmembrane region" description="Helical" evidence="1">
    <location>
        <begin position="131"/>
        <end position="157"/>
    </location>
</feature>
<evidence type="ECO:0000256" key="1">
    <source>
        <dbReference type="SAM" id="Phobius"/>
    </source>
</evidence>
<comment type="caution">
    <text evidence="2">The sequence shown here is derived from an EMBL/GenBank/DDBJ whole genome shotgun (WGS) entry which is preliminary data.</text>
</comment>
<dbReference type="Pfam" id="PF10688">
    <property type="entry name" value="Imp-YgjV"/>
    <property type="match status" value="1"/>
</dbReference>
<dbReference type="InterPro" id="IPR026267">
    <property type="entry name" value="YgjV"/>
</dbReference>
<gene>
    <name evidence="2" type="ORF">M3I01_011995</name>
</gene>
<feature type="transmembrane region" description="Helical" evidence="1">
    <location>
        <begin position="31"/>
        <end position="48"/>
    </location>
</feature>
<keyword evidence="1" id="KW-0472">Membrane</keyword>
<organism evidence="2 3">
    <name type="scientific">Marinomonas maritima</name>
    <dbReference type="NCBI Taxonomy" id="2940935"/>
    <lineage>
        <taxon>Bacteria</taxon>
        <taxon>Pseudomonadati</taxon>
        <taxon>Pseudomonadota</taxon>
        <taxon>Gammaproteobacteria</taxon>
        <taxon>Oceanospirillales</taxon>
        <taxon>Oceanospirillaceae</taxon>
        <taxon>Marinomonas</taxon>
    </lineage>
</organism>
<evidence type="ECO:0000313" key="3">
    <source>
        <dbReference type="Proteomes" id="UP001139522"/>
    </source>
</evidence>
<proteinExistence type="predicted"/>
<evidence type="ECO:0000313" key="2">
    <source>
        <dbReference type="EMBL" id="MDE8603614.1"/>
    </source>
</evidence>
<feature type="transmembrane region" description="Helical" evidence="1">
    <location>
        <begin position="6"/>
        <end position="24"/>
    </location>
</feature>